<keyword evidence="2" id="KW-1133">Transmembrane helix</keyword>
<dbReference type="Pfam" id="PF05036">
    <property type="entry name" value="SPOR"/>
    <property type="match status" value="1"/>
</dbReference>
<feature type="region of interest" description="Disordered" evidence="1">
    <location>
        <begin position="1"/>
        <end position="154"/>
    </location>
</feature>
<evidence type="ECO:0000256" key="2">
    <source>
        <dbReference type="SAM" id="Phobius"/>
    </source>
</evidence>
<keyword evidence="2" id="KW-0812">Transmembrane</keyword>
<name>A0ABY8BKY0_AFICR</name>
<dbReference type="Proteomes" id="UP001213907">
    <property type="component" value="Chromosome"/>
</dbReference>
<reference evidence="4 5" key="1">
    <citation type="submission" date="2022-11" db="EMBL/GenBank/DDBJ databases">
        <authorList>
            <person name="Siebert D."/>
            <person name="Busche T."/>
            <person name="Saydam E."/>
            <person name="Kalinowski J."/>
            <person name="Ruckert C."/>
            <person name="Blombach B."/>
        </authorList>
    </citation>
    <scope>NUCLEOTIDE SEQUENCE [LARGE SCALE GENOMIC DNA]</scope>
    <source>
        <strain evidence="4 5">DSM 1083</strain>
    </source>
</reference>
<dbReference type="PROSITE" id="PS51724">
    <property type="entry name" value="SPOR"/>
    <property type="match status" value="1"/>
</dbReference>
<evidence type="ECO:0000256" key="1">
    <source>
        <dbReference type="SAM" id="MobiDB-lite"/>
    </source>
</evidence>
<proteinExistence type="predicted"/>
<dbReference type="InterPro" id="IPR007730">
    <property type="entry name" value="SPOR-like_dom"/>
</dbReference>
<feature type="compositionally biased region" description="Polar residues" evidence="1">
    <location>
        <begin position="40"/>
        <end position="51"/>
    </location>
</feature>
<dbReference type="SUPFAM" id="SSF110997">
    <property type="entry name" value="Sporulation related repeat"/>
    <property type="match status" value="1"/>
</dbReference>
<sequence>MSDRYRDRPFPPDDRDYNRAPQQGADDPLAELARLIGQTDPYSSFGRQTAAQPAHAEPAYDDQPDPHDDMGYDPHHDDPPLPSWMRARDPAPPAAPARDDYNYPAVTPEHTYNRNSGYRLGYEVSRSDESQAQETSYAESGQYDDGGYRQDAYGQAAYGQQGGYAQGAYEQGQYGQGQDRYDQILYGEQPRQRQGSAPYAAYDQGYDEDGYDQHYADEEQPKRRGGMMTVAAVLALAVIGTAGAYAYRSIAGSPRSGEPPIIKADASPNKVVPEKQAGEKQIYDRVGDKSGERMVSREEQPVDVDARSGGPRVVFPPLTQNPSPPSGASVSPAARPTGPGVANGTLSGEVPRRIRTVSIRPDQTDATSQTNAAPPPAPAPVQSTPARAPAVVPSNAPLALSPQAAPQAAETRSRVASLAAPAGVPTASGSYVQVSSQRSEADAMTSYKVLQGKYPGILGSRHPTVRRADLGSKGVYYRALVGPFASTDEATHFCVNLQSAGGKCIVQRN</sequence>
<keyword evidence="2" id="KW-0472">Membrane</keyword>
<dbReference type="Gene3D" id="3.30.70.1070">
    <property type="entry name" value="Sporulation related repeat"/>
    <property type="match status" value="1"/>
</dbReference>
<evidence type="ECO:0000313" key="4">
    <source>
        <dbReference type="EMBL" id="WEF50111.1"/>
    </source>
</evidence>
<feature type="compositionally biased region" description="Polar residues" evidence="1">
    <location>
        <begin position="130"/>
        <end position="139"/>
    </location>
</feature>
<dbReference type="EMBL" id="CP113162">
    <property type="protein sequence ID" value="WEF50111.1"/>
    <property type="molecule type" value="Genomic_DNA"/>
</dbReference>
<feature type="compositionally biased region" description="Basic and acidic residues" evidence="1">
    <location>
        <begin position="285"/>
        <end position="306"/>
    </location>
</feature>
<gene>
    <name evidence="4" type="ORF">AFIC_001634</name>
</gene>
<feature type="region of interest" description="Disordered" evidence="1">
    <location>
        <begin position="170"/>
        <end position="212"/>
    </location>
</feature>
<organism evidence="4 5">
    <name type="scientific">Afipia carboxydohydrogena</name>
    <name type="common">Pseudomonas carboxydohydrogena</name>
    <dbReference type="NCBI Taxonomy" id="290"/>
    <lineage>
        <taxon>Bacteria</taxon>
        <taxon>Pseudomonadati</taxon>
        <taxon>Pseudomonadota</taxon>
        <taxon>Alphaproteobacteria</taxon>
        <taxon>Hyphomicrobiales</taxon>
        <taxon>Nitrobacteraceae</taxon>
        <taxon>Afipia</taxon>
    </lineage>
</organism>
<protein>
    <submittedName>
        <fullName evidence="4">SPOR domain-containing protein</fullName>
    </submittedName>
</protein>
<dbReference type="InterPro" id="IPR036680">
    <property type="entry name" value="SPOR-like_sf"/>
</dbReference>
<evidence type="ECO:0000259" key="3">
    <source>
        <dbReference type="PROSITE" id="PS51724"/>
    </source>
</evidence>
<feature type="region of interest" description="Disordered" evidence="1">
    <location>
        <begin position="285"/>
        <end position="391"/>
    </location>
</feature>
<evidence type="ECO:0000313" key="5">
    <source>
        <dbReference type="Proteomes" id="UP001213907"/>
    </source>
</evidence>
<feature type="compositionally biased region" description="Basic and acidic residues" evidence="1">
    <location>
        <begin position="64"/>
        <end position="79"/>
    </location>
</feature>
<feature type="transmembrane region" description="Helical" evidence="2">
    <location>
        <begin position="227"/>
        <end position="247"/>
    </location>
</feature>
<feature type="compositionally biased region" description="Basic and acidic residues" evidence="1">
    <location>
        <begin position="1"/>
        <end position="18"/>
    </location>
</feature>
<accession>A0ABY8BKY0</accession>
<feature type="domain" description="SPOR" evidence="3">
    <location>
        <begin position="424"/>
        <end position="509"/>
    </location>
</feature>
<keyword evidence="5" id="KW-1185">Reference proteome</keyword>
<dbReference type="RefSeq" id="WP_275245768.1">
    <property type="nucleotide sequence ID" value="NZ_BAABDX010000001.1"/>
</dbReference>